<feature type="non-terminal residue" evidence="1">
    <location>
        <position position="1"/>
    </location>
</feature>
<dbReference type="InParanoid" id="G4ZSP5"/>
<reference evidence="1 2" key="1">
    <citation type="journal article" date="2006" name="Science">
        <title>Phytophthora genome sequences uncover evolutionary origins and mechanisms of pathogenesis.</title>
        <authorList>
            <person name="Tyler B.M."/>
            <person name="Tripathy S."/>
            <person name="Zhang X."/>
            <person name="Dehal P."/>
            <person name="Jiang R.H."/>
            <person name="Aerts A."/>
            <person name="Arredondo F.D."/>
            <person name="Baxter L."/>
            <person name="Bensasson D."/>
            <person name="Beynon J.L."/>
            <person name="Chapman J."/>
            <person name="Damasceno C.M."/>
            <person name="Dorrance A.E."/>
            <person name="Dou D."/>
            <person name="Dickerman A.W."/>
            <person name="Dubchak I.L."/>
            <person name="Garbelotto M."/>
            <person name="Gijzen M."/>
            <person name="Gordon S.G."/>
            <person name="Govers F."/>
            <person name="Grunwald N.J."/>
            <person name="Huang W."/>
            <person name="Ivors K.L."/>
            <person name="Jones R.W."/>
            <person name="Kamoun S."/>
            <person name="Krampis K."/>
            <person name="Lamour K.H."/>
            <person name="Lee M.K."/>
            <person name="McDonald W.H."/>
            <person name="Medina M."/>
            <person name="Meijer H.J."/>
            <person name="Nordberg E.K."/>
            <person name="Maclean D.J."/>
            <person name="Ospina-Giraldo M.D."/>
            <person name="Morris P.F."/>
            <person name="Phuntumart V."/>
            <person name="Putnam N.H."/>
            <person name="Rash S."/>
            <person name="Rose J.K."/>
            <person name="Sakihama Y."/>
            <person name="Salamov A.A."/>
            <person name="Savidor A."/>
            <person name="Scheuring C.F."/>
            <person name="Smith B.M."/>
            <person name="Sobral B.W."/>
            <person name="Terry A."/>
            <person name="Torto-Alalibo T.A."/>
            <person name="Win J."/>
            <person name="Xu Z."/>
            <person name="Zhang H."/>
            <person name="Grigoriev I.V."/>
            <person name="Rokhsar D.S."/>
            <person name="Boore J.L."/>
        </authorList>
    </citation>
    <scope>NUCLEOTIDE SEQUENCE [LARGE SCALE GENOMIC DNA]</scope>
    <source>
        <strain evidence="1 2">P6497</strain>
    </source>
</reference>
<keyword evidence="2" id="KW-1185">Reference proteome</keyword>
<dbReference type="Proteomes" id="UP000002640">
    <property type="component" value="Unassembled WGS sequence"/>
</dbReference>
<dbReference type="KEGG" id="psoj:PHYSODRAFT_514019"/>
<dbReference type="GeneID" id="20659526"/>
<dbReference type="AlphaFoldDB" id="G4ZSP5"/>
<accession>G4ZSP5</accession>
<organism evidence="1 2">
    <name type="scientific">Phytophthora sojae (strain P6497)</name>
    <name type="common">Soybean stem and root rot agent</name>
    <name type="synonym">Phytophthora megasperma f. sp. glycines</name>
    <dbReference type="NCBI Taxonomy" id="1094619"/>
    <lineage>
        <taxon>Eukaryota</taxon>
        <taxon>Sar</taxon>
        <taxon>Stramenopiles</taxon>
        <taxon>Oomycota</taxon>
        <taxon>Peronosporomycetes</taxon>
        <taxon>Peronosporales</taxon>
        <taxon>Peronosporaceae</taxon>
        <taxon>Phytophthora</taxon>
    </lineage>
</organism>
<gene>
    <name evidence="1" type="ORF">PHYSODRAFT_514019</name>
</gene>
<proteinExistence type="predicted"/>
<protein>
    <submittedName>
        <fullName evidence="1">Uncharacterized protein</fullName>
    </submittedName>
</protein>
<sequence>CSHWWWAAGPCSHWWWAAGGQGENRDRGLLHGCRPRGVAQRMWLAMAIPFAL</sequence>
<dbReference type="RefSeq" id="XP_009530195.1">
    <property type="nucleotide sequence ID" value="XM_009531900.1"/>
</dbReference>
<evidence type="ECO:0000313" key="1">
    <source>
        <dbReference type="EMBL" id="EGZ12766.1"/>
    </source>
</evidence>
<evidence type="ECO:0000313" key="2">
    <source>
        <dbReference type="Proteomes" id="UP000002640"/>
    </source>
</evidence>
<name>G4ZSP5_PHYSP</name>
<dbReference type="EMBL" id="JH159156">
    <property type="protein sequence ID" value="EGZ12766.1"/>
    <property type="molecule type" value="Genomic_DNA"/>
</dbReference>